<feature type="domain" description="Phosphoesterase HXTX" evidence="2">
    <location>
        <begin position="3"/>
        <end position="64"/>
    </location>
</feature>
<dbReference type="SUPFAM" id="SSF55144">
    <property type="entry name" value="LigT-like"/>
    <property type="match status" value="1"/>
</dbReference>
<evidence type="ECO:0000259" key="2">
    <source>
        <dbReference type="Pfam" id="PF02834"/>
    </source>
</evidence>
<comment type="caution">
    <text evidence="3">The sequence shown here is derived from an EMBL/GenBank/DDBJ whole genome shotgun (WGS) entry which is preliminary data.</text>
</comment>
<evidence type="ECO:0000313" key="3">
    <source>
        <dbReference type="EMBL" id="OHA64562.1"/>
    </source>
</evidence>
<dbReference type="Proteomes" id="UP000178065">
    <property type="component" value="Unassembled WGS sequence"/>
</dbReference>
<dbReference type="NCBIfam" id="TIGR02258">
    <property type="entry name" value="2_5_ligase"/>
    <property type="match status" value="1"/>
</dbReference>
<dbReference type="InterPro" id="IPR009097">
    <property type="entry name" value="Cyclic_Pdiesterase"/>
</dbReference>
<sequence length="156" mass="17764">ELPARWTKPENLHVTLVFLGNTSEQEVREVKKIASQVAARHNPFSFSLSKIMYGPSLKQPRMLWAVGKMPKELSSLQEDLAGALGHHEEYLFSLHITLARLNEWGFRGIEPEERPQIDEKLSLEVPVSSFEIMESRLKRGGAEYTLVEQLPLSLAR</sequence>
<dbReference type="GO" id="GO:0004113">
    <property type="term" value="F:2',3'-cyclic-nucleotide 3'-phosphodiesterase activity"/>
    <property type="evidence" value="ECO:0007669"/>
    <property type="project" value="InterPro"/>
</dbReference>
<dbReference type="PANTHER" id="PTHR35561">
    <property type="entry name" value="RNA 2',3'-CYCLIC PHOSPHODIESTERASE"/>
    <property type="match status" value="1"/>
</dbReference>
<dbReference type="EMBL" id="MHTT01000032">
    <property type="protein sequence ID" value="OHA64562.1"/>
    <property type="molecule type" value="Genomic_DNA"/>
</dbReference>
<dbReference type="PANTHER" id="PTHR35561:SF1">
    <property type="entry name" value="RNA 2',3'-CYCLIC PHOSPHODIESTERASE"/>
    <property type="match status" value="1"/>
</dbReference>
<dbReference type="GO" id="GO:0008664">
    <property type="term" value="F:RNA 2',3'-cyclic 3'-phosphodiesterase activity"/>
    <property type="evidence" value="ECO:0007669"/>
    <property type="project" value="InterPro"/>
</dbReference>
<dbReference type="Pfam" id="PF02834">
    <property type="entry name" value="LigT_PEase"/>
    <property type="match status" value="1"/>
</dbReference>
<proteinExistence type="predicted"/>
<dbReference type="InterPro" id="IPR004175">
    <property type="entry name" value="RNA_CPDase"/>
</dbReference>
<organism evidence="3 4">
    <name type="scientific">Candidatus Wildermuthbacteria bacterium RIFCSPHIGHO2_01_FULL_49_22b</name>
    <dbReference type="NCBI Taxonomy" id="1802448"/>
    <lineage>
        <taxon>Bacteria</taxon>
        <taxon>Candidatus Wildermuthiibacteriota</taxon>
    </lineage>
</organism>
<keyword evidence="1" id="KW-0378">Hydrolase</keyword>
<evidence type="ECO:0000313" key="4">
    <source>
        <dbReference type="Proteomes" id="UP000178065"/>
    </source>
</evidence>
<name>A0A1G2QX26_9BACT</name>
<gene>
    <name evidence="3" type="ORF">A2672_02025</name>
</gene>
<reference evidence="3 4" key="1">
    <citation type="journal article" date="2016" name="Nat. Commun.">
        <title>Thousands of microbial genomes shed light on interconnected biogeochemical processes in an aquifer system.</title>
        <authorList>
            <person name="Anantharaman K."/>
            <person name="Brown C.T."/>
            <person name="Hug L.A."/>
            <person name="Sharon I."/>
            <person name="Castelle C.J."/>
            <person name="Probst A.J."/>
            <person name="Thomas B.C."/>
            <person name="Singh A."/>
            <person name="Wilkins M.J."/>
            <person name="Karaoz U."/>
            <person name="Brodie E.L."/>
            <person name="Williams K.H."/>
            <person name="Hubbard S.S."/>
            <person name="Banfield J.F."/>
        </authorList>
    </citation>
    <scope>NUCLEOTIDE SEQUENCE [LARGE SCALE GENOMIC DNA]</scope>
</reference>
<dbReference type="AlphaFoldDB" id="A0A1G2QX26"/>
<evidence type="ECO:0000256" key="1">
    <source>
        <dbReference type="ARBA" id="ARBA00022801"/>
    </source>
</evidence>
<accession>A0A1G2QX26</accession>
<dbReference type="GO" id="GO:0016874">
    <property type="term" value="F:ligase activity"/>
    <property type="evidence" value="ECO:0007669"/>
    <property type="project" value="UniProtKB-KW"/>
</dbReference>
<keyword evidence="3" id="KW-0436">Ligase</keyword>
<feature type="non-terminal residue" evidence="3">
    <location>
        <position position="1"/>
    </location>
</feature>
<protein>
    <submittedName>
        <fullName evidence="3">2'-5' RNA ligase</fullName>
    </submittedName>
</protein>
<dbReference type="Gene3D" id="3.90.1140.10">
    <property type="entry name" value="Cyclic phosphodiesterase"/>
    <property type="match status" value="1"/>
</dbReference>
<dbReference type="InterPro" id="IPR014051">
    <property type="entry name" value="Phosphoesterase_HXTX"/>
</dbReference>